<dbReference type="EMBL" id="RJOG01000020">
    <property type="protein sequence ID" value="RSJ06024.1"/>
    <property type="molecule type" value="Genomic_DNA"/>
</dbReference>
<organism evidence="1 2">
    <name type="scientific">Streptococcus mitis</name>
    <dbReference type="NCBI Taxonomy" id="28037"/>
    <lineage>
        <taxon>Bacteria</taxon>
        <taxon>Bacillati</taxon>
        <taxon>Bacillota</taxon>
        <taxon>Bacilli</taxon>
        <taxon>Lactobacillales</taxon>
        <taxon>Streptococcaceae</taxon>
        <taxon>Streptococcus</taxon>
        <taxon>Streptococcus mitis group</taxon>
    </lineage>
</organism>
<protein>
    <submittedName>
        <fullName evidence="1">Uncharacterized protein</fullName>
    </submittedName>
</protein>
<gene>
    <name evidence="1" type="ORF">D8837_06690</name>
</gene>
<dbReference type="Proteomes" id="UP000273244">
    <property type="component" value="Unassembled WGS sequence"/>
</dbReference>
<dbReference type="AlphaFoldDB" id="A0A3R9KF46"/>
<reference evidence="1 2" key="1">
    <citation type="submission" date="2018-11" db="EMBL/GenBank/DDBJ databases">
        <title>Species Designations Belie Phenotypic and Genotypic Heterogeneity in Oral Streptococci.</title>
        <authorList>
            <person name="Velsko I."/>
        </authorList>
    </citation>
    <scope>NUCLEOTIDE SEQUENCE [LARGE SCALE GENOMIC DNA]</scope>
    <source>
        <strain evidence="1 2">BCC07</strain>
    </source>
</reference>
<sequence>MRLAVRLAIETRNSIEALKEEIKSTGEFDNLRLTNGFVINQAYLDCKKITDENKWDTVLKSGSQVEERNAPKTRTDLQVNQTTMDGIAELKKILPRYTETSYVTTSFVLKMIVRGSLLVRHGKI</sequence>
<name>A0A3R9KF46_STRMT</name>
<evidence type="ECO:0000313" key="2">
    <source>
        <dbReference type="Proteomes" id="UP000273244"/>
    </source>
</evidence>
<accession>A0A3R9KF46</accession>
<comment type="caution">
    <text evidence="1">The sequence shown here is derived from an EMBL/GenBank/DDBJ whole genome shotgun (WGS) entry which is preliminary data.</text>
</comment>
<dbReference type="RefSeq" id="WP_125456592.1">
    <property type="nucleotide sequence ID" value="NZ_RJOG01000020.1"/>
</dbReference>
<proteinExistence type="predicted"/>
<evidence type="ECO:0000313" key="1">
    <source>
        <dbReference type="EMBL" id="RSJ06024.1"/>
    </source>
</evidence>